<dbReference type="InterPro" id="IPR006157">
    <property type="entry name" value="FolB_dom"/>
</dbReference>
<dbReference type="CDD" id="cd00534">
    <property type="entry name" value="DHNA_DHNTPE"/>
    <property type="match status" value="1"/>
</dbReference>
<name>A0A381PFA7_9ZZZZ</name>
<keyword evidence="6" id="KW-0413">Isomerase</keyword>
<gene>
    <name evidence="10" type="ORF">METZ01_LOCUS17882</name>
</gene>
<comment type="pathway">
    <text evidence="2">Cofactor biosynthesis; tetrahydrofolate biosynthesis; 2-amino-4-hydroxy-6-hydroxymethyl-7,8-dihydropteridine diphosphate from 7,8-dihydroneopterin triphosphate: step 3/4.</text>
</comment>
<dbReference type="NCBIfam" id="TIGR00526">
    <property type="entry name" value="folB_dom"/>
    <property type="match status" value="1"/>
</dbReference>
<evidence type="ECO:0000256" key="6">
    <source>
        <dbReference type="ARBA" id="ARBA00023235"/>
    </source>
</evidence>
<dbReference type="PANTHER" id="PTHR42844:SF1">
    <property type="entry name" value="DIHYDRONEOPTERIN ALDOLASE 1-RELATED"/>
    <property type="match status" value="1"/>
</dbReference>
<evidence type="ECO:0000256" key="3">
    <source>
        <dbReference type="ARBA" id="ARBA00005708"/>
    </source>
</evidence>
<comment type="catalytic activity">
    <reaction evidence="1">
        <text>7,8-dihydroneopterin = 6-hydroxymethyl-7,8-dihydropterin + glycolaldehyde</text>
        <dbReference type="Rhea" id="RHEA:10540"/>
        <dbReference type="ChEBI" id="CHEBI:17001"/>
        <dbReference type="ChEBI" id="CHEBI:17071"/>
        <dbReference type="ChEBI" id="CHEBI:44841"/>
        <dbReference type="EC" id="4.1.2.25"/>
    </reaction>
</comment>
<evidence type="ECO:0000256" key="8">
    <source>
        <dbReference type="ARBA" id="ARBA00032903"/>
    </source>
</evidence>
<evidence type="ECO:0000256" key="7">
    <source>
        <dbReference type="ARBA" id="ARBA00023239"/>
    </source>
</evidence>
<dbReference type="EMBL" id="UINC01000949">
    <property type="protein sequence ID" value="SUZ65028.1"/>
    <property type="molecule type" value="Genomic_DNA"/>
</dbReference>
<evidence type="ECO:0000256" key="5">
    <source>
        <dbReference type="ARBA" id="ARBA00022909"/>
    </source>
</evidence>
<dbReference type="FunFam" id="3.30.1130.10:FF:000002">
    <property type="entry name" value="7,8-dihydroneopterin aldolase"/>
    <property type="match status" value="1"/>
</dbReference>
<keyword evidence="5" id="KW-0289">Folate biosynthesis</keyword>
<protein>
    <recommendedName>
        <fullName evidence="4">dihydroneopterin aldolase</fullName>
        <ecNumber evidence="4">4.1.2.25</ecNumber>
    </recommendedName>
    <alternativeName>
        <fullName evidence="8">7,8-dihydroneopterin aldolase</fullName>
    </alternativeName>
</protein>
<dbReference type="InterPro" id="IPR043133">
    <property type="entry name" value="GTP-CH-I_C/QueF"/>
</dbReference>
<sequence length="115" mass="12883">MDKVFIKDLEVEAVIGVYDWEREVRQLISINLEMNFNTKKAGRSDRIDDALNYKKISKCIIELTESSKSKLIESLAQKIAKTVLSEFPVSSVIVTVEKPGALRGSKSVGVTIKRP</sequence>
<proteinExistence type="inferred from homology"/>
<comment type="similarity">
    <text evidence="3">Belongs to the DHNA family.</text>
</comment>
<feature type="domain" description="Dihydroneopterin aldolase/epimerase" evidence="9">
    <location>
        <begin position="4"/>
        <end position="114"/>
    </location>
</feature>
<dbReference type="GO" id="GO:0046656">
    <property type="term" value="P:folic acid biosynthetic process"/>
    <property type="evidence" value="ECO:0007669"/>
    <property type="project" value="UniProtKB-KW"/>
</dbReference>
<reference evidence="10" key="1">
    <citation type="submission" date="2018-05" db="EMBL/GenBank/DDBJ databases">
        <authorList>
            <person name="Lanie J.A."/>
            <person name="Ng W.-L."/>
            <person name="Kazmierczak K.M."/>
            <person name="Andrzejewski T.M."/>
            <person name="Davidsen T.M."/>
            <person name="Wayne K.J."/>
            <person name="Tettelin H."/>
            <person name="Glass J.I."/>
            <person name="Rusch D."/>
            <person name="Podicherti R."/>
            <person name="Tsui H.-C.T."/>
            <person name="Winkler M.E."/>
        </authorList>
    </citation>
    <scope>NUCLEOTIDE SEQUENCE</scope>
</reference>
<dbReference type="Pfam" id="PF02152">
    <property type="entry name" value="FolB"/>
    <property type="match status" value="1"/>
</dbReference>
<dbReference type="SMART" id="SM00905">
    <property type="entry name" value="FolB"/>
    <property type="match status" value="1"/>
</dbReference>
<dbReference type="GO" id="GO:0004150">
    <property type="term" value="F:dihydroneopterin aldolase activity"/>
    <property type="evidence" value="ECO:0007669"/>
    <property type="project" value="UniProtKB-EC"/>
</dbReference>
<accession>A0A381PFA7</accession>
<dbReference type="Gene3D" id="3.30.1130.10">
    <property type="match status" value="1"/>
</dbReference>
<dbReference type="AlphaFoldDB" id="A0A381PFA7"/>
<dbReference type="EC" id="4.1.2.25" evidence="4"/>
<evidence type="ECO:0000256" key="2">
    <source>
        <dbReference type="ARBA" id="ARBA00005013"/>
    </source>
</evidence>
<dbReference type="SUPFAM" id="SSF55620">
    <property type="entry name" value="Tetrahydrobiopterin biosynthesis enzymes-like"/>
    <property type="match status" value="1"/>
</dbReference>
<dbReference type="GO" id="GO:0016853">
    <property type="term" value="F:isomerase activity"/>
    <property type="evidence" value="ECO:0007669"/>
    <property type="project" value="UniProtKB-KW"/>
</dbReference>
<keyword evidence="7" id="KW-0456">Lyase</keyword>
<dbReference type="GO" id="GO:0005737">
    <property type="term" value="C:cytoplasm"/>
    <property type="evidence" value="ECO:0007669"/>
    <property type="project" value="TreeGrafter"/>
</dbReference>
<dbReference type="InterPro" id="IPR006156">
    <property type="entry name" value="Dihydroneopterin_aldolase"/>
</dbReference>
<evidence type="ECO:0000313" key="10">
    <source>
        <dbReference type="EMBL" id="SUZ65028.1"/>
    </source>
</evidence>
<evidence type="ECO:0000256" key="1">
    <source>
        <dbReference type="ARBA" id="ARBA00001353"/>
    </source>
</evidence>
<evidence type="ECO:0000259" key="9">
    <source>
        <dbReference type="SMART" id="SM00905"/>
    </source>
</evidence>
<dbReference type="NCBIfam" id="TIGR00525">
    <property type="entry name" value="folB"/>
    <property type="match status" value="1"/>
</dbReference>
<evidence type="ECO:0000256" key="4">
    <source>
        <dbReference type="ARBA" id="ARBA00013043"/>
    </source>
</evidence>
<dbReference type="PANTHER" id="PTHR42844">
    <property type="entry name" value="DIHYDRONEOPTERIN ALDOLASE 1-RELATED"/>
    <property type="match status" value="1"/>
</dbReference>
<organism evidence="10">
    <name type="scientific">marine metagenome</name>
    <dbReference type="NCBI Taxonomy" id="408172"/>
    <lineage>
        <taxon>unclassified sequences</taxon>
        <taxon>metagenomes</taxon>
        <taxon>ecological metagenomes</taxon>
    </lineage>
</organism>